<comment type="similarity">
    <text evidence="1">Belongs to the DNA polymerase delta/II small subunit family.</text>
</comment>
<dbReference type="Proteomes" id="UP000317650">
    <property type="component" value="Chromosome 11"/>
</dbReference>
<dbReference type="STRING" id="52838.A0A4S8J5F5"/>
<evidence type="ECO:0000259" key="3">
    <source>
        <dbReference type="Pfam" id="PF04042"/>
    </source>
</evidence>
<proteinExistence type="inferred from homology"/>
<dbReference type="PANTHER" id="PTHR10416:SF0">
    <property type="entry name" value="DNA POLYMERASE DELTA SUBUNIT 2"/>
    <property type="match status" value="1"/>
</dbReference>
<comment type="caution">
    <text evidence="4">The sequence shown here is derived from an EMBL/GenBank/DDBJ whole genome shotgun (WGS) entry which is preliminary data.</text>
</comment>
<dbReference type="EMBL" id="PYDT01000007">
    <property type="protein sequence ID" value="THU56700.1"/>
    <property type="molecule type" value="Genomic_DNA"/>
</dbReference>
<dbReference type="InterPro" id="IPR007185">
    <property type="entry name" value="DNA_pol_a/d/e_bsu"/>
</dbReference>
<protein>
    <recommendedName>
        <fullName evidence="3">DNA polymerase alpha/delta/epsilon subunit B domain-containing protein</fullName>
    </recommendedName>
</protein>
<reference evidence="4 5" key="1">
    <citation type="journal article" date="2019" name="Nat. Plants">
        <title>Genome sequencing of Musa balbisiana reveals subgenome evolution and function divergence in polyploid bananas.</title>
        <authorList>
            <person name="Yao X."/>
        </authorList>
    </citation>
    <scope>NUCLEOTIDE SEQUENCE [LARGE SCALE GENOMIC DNA]</scope>
    <source>
        <strain evidence="5">cv. DH-PKW</strain>
        <tissue evidence="4">Leaves</tissue>
    </source>
</reference>
<dbReference type="GO" id="GO:0043625">
    <property type="term" value="C:delta DNA polymerase complex"/>
    <property type="evidence" value="ECO:0007669"/>
    <property type="project" value="TreeGrafter"/>
</dbReference>
<evidence type="ECO:0000313" key="5">
    <source>
        <dbReference type="Proteomes" id="UP000317650"/>
    </source>
</evidence>
<sequence>MYRFLGTSGQNIDDLFKYSEAKNKLEFMERTLRWRHLVPTAPNTLGCYPFTDKDPFLIESCPHVYFVGNQDKYETTLLRVVSAKEEKKKARGNVLVAIRVAIDETPIVSFNRTF</sequence>
<dbReference type="InterPro" id="IPR024826">
    <property type="entry name" value="DNA_pol_delta/II_ssu"/>
</dbReference>
<organism evidence="4 5">
    <name type="scientific">Musa balbisiana</name>
    <name type="common">Banana</name>
    <dbReference type="NCBI Taxonomy" id="52838"/>
    <lineage>
        <taxon>Eukaryota</taxon>
        <taxon>Viridiplantae</taxon>
        <taxon>Streptophyta</taxon>
        <taxon>Embryophyta</taxon>
        <taxon>Tracheophyta</taxon>
        <taxon>Spermatophyta</taxon>
        <taxon>Magnoliopsida</taxon>
        <taxon>Liliopsida</taxon>
        <taxon>Zingiberales</taxon>
        <taxon>Musaceae</taxon>
        <taxon>Musa</taxon>
    </lineage>
</organism>
<keyword evidence="2" id="KW-0235">DNA replication</keyword>
<dbReference type="GO" id="GO:0003677">
    <property type="term" value="F:DNA binding"/>
    <property type="evidence" value="ECO:0007669"/>
    <property type="project" value="InterPro"/>
</dbReference>
<evidence type="ECO:0000256" key="2">
    <source>
        <dbReference type="ARBA" id="ARBA00022705"/>
    </source>
</evidence>
<accession>A0A4S8J5F5</accession>
<evidence type="ECO:0000313" key="4">
    <source>
        <dbReference type="EMBL" id="THU56700.1"/>
    </source>
</evidence>
<dbReference type="PANTHER" id="PTHR10416">
    <property type="entry name" value="DNA POLYMERASE DELTA SUBUNIT 2"/>
    <property type="match status" value="1"/>
</dbReference>
<dbReference type="Gene3D" id="3.60.21.50">
    <property type="match status" value="1"/>
</dbReference>
<evidence type="ECO:0000256" key="1">
    <source>
        <dbReference type="ARBA" id="ARBA00006035"/>
    </source>
</evidence>
<gene>
    <name evidence="4" type="ORF">C4D60_Mb11t19970</name>
</gene>
<dbReference type="AlphaFoldDB" id="A0A4S8J5F5"/>
<dbReference type="GO" id="GO:0006271">
    <property type="term" value="P:DNA strand elongation involved in DNA replication"/>
    <property type="evidence" value="ECO:0007669"/>
    <property type="project" value="TreeGrafter"/>
</dbReference>
<name>A0A4S8J5F5_MUSBA</name>
<dbReference type="Pfam" id="PF04042">
    <property type="entry name" value="DNA_pol_E_B"/>
    <property type="match status" value="1"/>
</dbReference>
<keyword evidence="5" id="KW-1185">Reference proteome</keyword>
<feature type="domain" description="DNA polymerase alpha/delta/epsilon subunit B" evidence="3">
    <location>
        <begin position="3"/>
        <end position="73"/>
    </location>
</feature>